<protein>
    <recommendedName>
        <fullName evidence="3">Hsp20/alpha crystallin family protein</fullName>
    </recommendedName>
</protein>
<accession>A0AA41FZV5</accession>
<evidence type="ECO:0008006" key="3">
    <source>
        <dbReference type="Google" id="ProtNLM"/>
    </source>
</evidence>
<evidence type="ECO:0000313" key="2">
    <source>
        <dbReference type="Proteomes" id="UP001166304"/>
    </source>
</evidence>
<gene>
    <name evidence="1" type="ORF">KTS37_02955</name>
</gene>
<keyword evidence="2" id="KW-1185">Reference proteome</keyword>
<evidence type="ECO:0000313" key="1">
    <source>
        <dbReference type="EMBL" id="MBV0900738.1"/>
    </source>
</evidence>
<reference evidence="1" key="1">
    <citation type="submission" date="2021-06" db="EMBL/GenBank/DDBJ databases">
        <title>New haloarchaea isolates fom saline soil.</title>
        <authorList>
            <person name="Duran-Viseras A."/>
            <person name="Sanchez-Porro C.S."/>
            <person name="Ventosa A."/>
        </authorList>
    </citation>
    <scope>NUCLEOTIDE SEQUENCE</scope>
    <source>
        <strain evidence="1">JCM 18369</strain>
    </source>
</reference>
<organism evidence="1 2">
    <name type="scientific">Haloarcula salina</name>
    <dbReference type="NCBI Taxonomy" id="1429914"/>
    <lineage>
        <taxon>Archaea</taxon>
        <taxon>Methanobacteriati</taxon>
        <taxon>Methanobacteriota</taxon>
        <taxon>Stenosarchaea group</taxon>
        <taxon>Halobacteria</taxon>
        <taxon>Halobacteriales</taxon>
        <taxon>Haloarculaceae</taxon>
        <taxon>Haloarcula</taxon>
    </lineage>
</organism>
<name>A0AA41FZV5_9EURY</name>
<sequence>MDALTERSPLHVSRTEQDDDWTVVVDFSSLPATADHVTVELVGSEAVVAVDAPGRQTEFDVDLPSPGAVETRRNGVVTITGGN</sequence>
<dbReference type="EMBL" id="JAHQXE010000001">
    <property type="protein sequence ID" value="MBV0900738.1"/>
    <property type="molecule type" value="Genomic_DNA"/>
</dbReference>
<comment type="caution">
    <text evidence="1">The sequence shown here is derived from an EMBL/GenBank/DDBJ whole genome shotgun (WGS) entry which is preliminary data.</text>
</comment>
<dbReference type="RefSeq" id="WP_162411981.1">
    <property type="nucleotide sequence ID" value="NZ_JAHQXE010000001.1"/>
</dbReference>
<dbReference type="Pfam" id="PF23444">
    <property type="entry name" value="DUF7127"/>
    <property type="match status" value="1"/>
</dbReference>
<dbReference type="InterPro" id="IPR055551">
    <property type="entry name" value="DUF7127"/>
</dbReference>
<proteinExistence type="predicted"/>
<dbReference type="Proteomes" id="UP001166304">
    <property type="component" value="Unassembled WGS sequence"/>
</dbReference>
<dbReference type="AlphaFoldDB" id="A0AA41FZV5"/>